<feature type="region of interest" description="Disordered" evidence="1">
    <location>
        <begin position="39"/>
        <end position="79"/>
    </location>
</feature>
<reference evidence="3" key="1">
    <citation type="submission" date="2018-12" db="EMBL/GenBank/DDBJ databases">
        <title>Tengunoibacter tsumagoiensis gen. nov., sp. nov., Dictyobacter kobayashii sp. nov., D. alpinus sp. nov., and D. joshuensis sp. nov. and description of Dictyobacteraceae fam. nov. within the order Ktedonobacterales isolated from Tengu-no-mugimeshi.</title>
        <authorList>
            <person name="Wang C.M."/>
            <person name="Zheng Y."/>
            <person name="Sakai Y."/>
            <person name="Toyoda A."/>
            <person name="Minakuchi Y."/>
            <person name="Abe K."/>
            <person name="Yokota A."/>
            <person name="Yabe S."/>
        </authorList>
    </citation>
    <scope>NUCLEOTIDE SEQUENCE [LARGE SCALE GENOMIC DNA]</scope>
    <source>
        <strain evidence="3">Uno16</strain>
    </source>
</reference>
<organism evidence="2 3">
    <name type="scientific">Dictyobacter alpinus</name>
    <dbReference type="NCBI Taxonomy" id="2014873"/>
    <lineage>
        <taxon>Bacteria</taxon>
        <taxon>Bacillati</taxon>
        <taxon>Chloroflexota</taxon>
        <taxon>Ktedonobacteria</taxon>
        <taxon>Ktedonobacterales</taxon>
        <taxon>Dictyobacteraceae</taxon>
        <taxon>Dictyobacter</taxon>
    </lineage>
</organism>
<dbReference type="OrthoDB" id="148222at2"/>
<comment type="caution">
    <text evidence="2">The sequence shown here is derived from an EMBL/GenBank/DDBJ whole genome shotgun (WGS) entry which is preliminary data.</text>
</comment>
<evidence type="ECO:0000313" key="2">
    <source>
        <dbReference type="EMBL" id="GCE31127.1"/>
    </source>
</evidence>
<protein>
    <submittedName>
        <fullName evidence="2">Uncharacterized protein</fullName>
    </submittedName>
</protein>
<accession>A0A402BIP3</accession>
<proteinExistence type="predicted"/>
<dbReference type="Proteomes" id="UP000287171">
    <property type="component" value="Unassembled WGS sequence"/>
</dbReference>
<sequence length="276" mass="29451">MNKRLSIITLIIMLVIGGLIAGIYSGPIQKALTPAMTNAMGNNKAPQPPAMQPNKPGANQPGQAKTPNAGGMPNQMNPNQANVLAQDTFQRTNQPFWGQSSDGRKWEGDANTSKVFSITGATGLISHGQGTANAVLGTATDNVDVLANGSINQFGNGVNLGVVLRWTNGQNWYKALIDGQHLSILKRVNGTSTQVRSVGFDAQNDKLYSIRFRAIGAMLFAKVWRSNSPEPNNWQISISDPELKTGQAGLRVVVQPTTVISITSFIVTPANMGNDL</sequence>
<name>A0A402BIP3_9CHLR</name>
<dbReference type="Gene3D" id="2.60.120.560">
    <property type="entry name" value="Exo-inulinase, domain 1"/>
    <property type="match status" value="1"/>
</dbReference>
<dbReference type="RefSeq" id="WP_126631126.1">
    <property type="nucleotide sequence ID" value="NZ_BIFT01000002.1"/>
</dbReference>
<keyword evidence="3" id="KW-1185">Reference proteome</keyword>
<dbReference type="AlphaFoldDB" id="A0A402BIP3"/>
<evidence type="ECO:0000313" key="3">
    <source>
        <dbReference type="Proteomes" id="UP000287171"/>
    </source>
</evidence>
<dbReference type="EMBL" id="BIFT01000002">
    <property type="protein sequence ID" value="GCE31127.1"/>
    <property type="molecule type" value="Genomic_DNA"/>
</dbReference>
<evidence type="ECO:0000256" key="1">
    <source>
        <dbReference type="SAM" id="MobiDB-lite"/>
    </source>
</evidence>
<gene>
    <name evidence="2" type="ORF">KDA_66110</name>
</gene>